<dbReference type="GO" id="GO:0007129">
    <property type="term" value="P:homologous chromosome pairing at meiosis"/>
    <property type="evidence" value="ECO:0007669"/>
    <property type="project" value="TreeGrafter"/>
</dbReference>
<reference evidence="2 3" key="1">
    <citation type="submission" date="2024-01" db="EMBL/GenBank/DDBJ databases">
        <title>The genome of the rayed Mediterranean limpet Patella caerulea (Linnaeus, 1758).</title>
        <authorList>
            <person name="Anh-Thu Weber A."/>
            <person name="Halstead-Nussloch G."/>
        </authorList>
    </citation>
    <scope>NUCLEOTIDE SEQUENCE [LARGE SCALE GENOMIC DNA]</scope>
    <source>
        <strain evidence="2">AATW-2023a</strain>
        <tissue evidence="2">Whole specimen</tissue>
    </source>
</reference>
<feature type="compositionally biased region" description="Polar residues" evidence="1">
    <location>
        <begin position="168"/>
        <end position="182"/>
    </location>
</feature>
<dbReference type="AlphaFoldDB" id="A0AAN8JLS0"/>
<evidence type="ECO:0000256" key="1">
    <source>
        <dbReference type="SAM" id="MobiDB-lite"/>
    </source>
</evidence>
<gene>
    <name evidence="2" type="ORF">SNE40_015733</name>
</gene>
<dbReference type="Pfam" id="PF15077">
    <property type="entry name" value="MAJIN"/>
    <property type="match status" value="1"/>
</dbReference>
<comment type="caution">
    <text evidence="2">The sequence shown here is derived from an EMBL/GenBank/DDBJ whole genome shotgun (WGS) entry which is preliminary data.</text>
</comment>
<name>A0AAN8JLS0_PATCE</name>
<dbReference type="GO" id="GO:0070197">
    <property type="term" value="P:meiotic attachment of telomere to nuclear envelope"/>
    <property type="evidence" value="ECO:0007669"/>
    <property type="project" value="TreeGrafter"/>
</dbReference>
<sequence length="415" mass="47758">MSMKMFNFLQEDTRLFKFQNCIYKIKVLYEDEKNIGDIIPDFSQKDASEDLENVIRAVLYVLERKGDFKMIITEIFIVTVKIKPWKASQKIGFKKNGHVIKSCPYMIVLNVRLKFDQSSTRKLSELSPTPLSNESLQSLKNDALNSNVRVVLNKLKLPLNQNTNNNNCTSQIRDNQTSNQHCQQDKNIEGENTRPIIEEFEEESVTSSVESSDCPAEDLVTHRRSRKRKLPRSRSSSPTPVPTVQTRREKRKKGESNETDSIDVQLSVLDKQSSVSLRSKSRQSGTDQAIGSPVKQKTVLDHNLRKKRNLVQTEDDNEGLRLRSFKKRGSKNRSSNCDLDVESVQRKQTNINVTQFNHKKDRHFIEKEELAEDMKLQQLAKSSPSGNKNLKRRSSGIWNIVETFISPVKNVFSRK</sequence>
<feature type="compositionally biased region" description="Low complexity" evidence="1">
    <location>
        <begin position="271"/>
        <end position="284"/>
    </location>
</feature>
<protein>
    <submittedName>
        <fullName evidence="2">Uncharacterized protein</fullName>
    </submittedName>
</protein>
<organism evidence="2 3">
    <name type="scientific">Patella caerulea</name>
    <name type="common">Rayed Mediterranean limpet</name>
    <dbReference type="NCBI Taxonomy" id="87958"/>
    <lineage>
        <taxon>Eukaryota</taxon>
        <taxon>Metazoa</taxon>
        <taxon>Spiralia</taxon>
        <taxon>Lophotrochozoa</taxon>
        <taxon>Mollusca</taxon>
        <taxon>Gastropoda</taxon>
        <taxon>Patellogastropoda</taxon>
        <taxon>Patelloidea</taxon>
        <taxon>Patellidae</taxon>
        <taxon>Patella</taxon>
    </lineage>
</organism>
<feature type="region of interest" description="Disordered" evidence="1">
    <location>
        <begin position="162"/>
        <end position="312"/>
    </location>
</feature>
<dbReference type="GO" id="GO:0003677">
    <property type="term" value="F:DNA binding"/>
    <property type="evidence" value="ECO:0007669"/>
    <property type="project" value="InterPro"/>
</dbReference>
<evidence type="ECO:0000313" key="2">
    <source>
        <dbReference type="EMBL" id="KAK6177680.1"/>
    </source>
</evidence>
<feature type="compositionally biased region" description="Low complexity" evidence="1">
    <location>
        <begin position="233"/>
        <end position="245"/>
    </location>
</feature>
<dbReference type="PANTHER" id="PTHR35824">
    <property type="entry name" value="MEMBRANE-ANCHORED JUNCTION PROTEIN MAJIN"/>
    <property type="match status" value="1"/>
</dbReference>
<dbReference type="EMBL" id="JAZGQO010000010">
    <property type="protein sequence ID" value="KAK6177680.1"/>
    <property type="molecule type" value="Genomic_DNA"/>
</dbReference>
<feature type="compositionally biased region" description="Basic and acidic residues" evidence="1">
    <location>
        <begin position="183"/>
        <end position="192"/>
    </location>
</feature>
<accession>A0AAN8JLS0</accession>
<dbReference type="GO" id="GO:0005637">
    <property type="term" value="C:nuclear inner membrane"/>
    <property type="evidence" value="ECO:0007669"/>
    <property type="project" value="TreeGrafter"/>
</dbReference>
<dbReference type="InterPro" id="IPR027816">
    <property type="entry name" value="MAJIN"/>
</dbReference>
<dbReference type="Proteomes" id="UP001347796">
    <property type="component" value="Unassembled WGS sequence"/>
</dbReference>
<evidence type="ECO:0000313" key="3">
    <source>
        <dbReference type="Proteomes" id="UP001347796"/>
    </source>
</evidence>
<feature type="compositionally biased region" description="Basic residues" evidence="1">
    <location>
        <begin position="222"/>
        <end position="232"/>
    </location>
</feature>
<dbReference type="PANTHER" id="PTHR35824:SF1">
    <property type="entry name" value="MEMBRANE-ANCHORED JUNCTION PROTEIN"/>
    <property type="match status" value="1"/>
</dbReference>
<keyword evidence="3" id="KW-1185">Reference proteome</keyword>
<proteinExistence type="predicted"/>